<accession>A0A486N9J0</accession>
<dbReference type="RefSeq" id="WP_042893379.1">
    <property type="nucleotide sequence ID" value="NZ_BIGT01000002.1"/>
</dbReference>
<evidence type="ECO:0000313" key="1">
    <source>
        <dbReference type="EMBL" id="VGL52724.1"/>
    </source>
</evidence>
<organism evidence="1">
    <name type="scientific">Klebsiella pneumoniae</name>
    <dbReference type="NCBI Taxonomy" id="573"/>
    <lineage>
        <taxon>Bacteria</taxon>
        <taxon>Pseudomonadati</taxon>
        <taxon>Pseudomonadota</taxon>
        <taxon>Gammaproteobacteria</taxon>
        <taxon>Enterobacterales</taxon>
        <taxon>Enterobacteriaceae</taxon>
        <taxon>Klebsiella/Raoultella group</taxon>
        <taxon>Klebsiella</taxon>
        <taxon>Klebsiella pneumoniae complex</taxon>
    </lineage>
</organism>
<protein>
    <submittedName>
        <fullName evidence="1">Uncharacterized protein</fullName>
    </submittedName>
</protein>
<dbReference type="EMBL" id="CAAHCS010000001">
    <property type="protein sequence ID" value="VGL52724.1"/>
    <property type="molecule type" value="Genomic_DNA"/>
</dbReference>
<reference evidence="1" key="1">
    <citation type="submission" date="2019-03" db="EMBL/GenBank/DDBJ databases">
        <authorList>
            <consortium name="Pathogen Informatics"/>
        </authorList>
    </citation>
    <scope>NUCLEOTIDE SEQUENCE</scope>
    <source>
        <strain evidence="1">5012STDY7626446</strain>
    </source>
</reference>
<name>A0A486N9J0_KLEPN</name>
<proteinExistence type="predicted"/>
<gene>
    <name evidence="1" type="ORF">SAMEA4873648_01264</name>
</gene>
<sequence>MANKKHSVFKALSMGFEKVLDERGYDNGAYYVKDGKIWIFDIVALKQKLGVSSNEELEAQDYDVETYLSLEKEPNELEALYEDMAVEDGEAVYLEGGMYLYPDGSIR</sequence>
<dbReference type="AlphaFoldDB" id="A0A486N9J0"/>